<reference evidence="7 8" key="1">
    <citation type="submission" date="2019-07" db="EMBL/GenBank/DDBJ databases">
        <title>Whole genome shotgun sequence of Microvirga aerophila NBRC 106136.</title>
        <authorList>
            <person name="Hosoyama A."/>
            <person name="Uohara A."/>
            <person name="Ohji S."/>
            <person name="Ichikawa N."/>
        </authorList>
    </citation>
    <scope>NUCLEOTIDE SEQUENCE [LARGE SCALE GENOMIC DNA]</scope>
    <source>
        <strain evidence="7 8">NBRC 106136</strain>
    </source>
</reference>
<dbReference type="InterPro" id="IPR051452">
    <property type="entry name" value="Diverse_Oxidoreductases"/>
</dbReference>
<dbReference type="RefSeq" id="WP_114187165.1">
    <property type="nucleotide sequence ID" value="NZ_BJYU01000031.1"/>
</dbReference>
<dbReference type="Proteomes" id="UP000321085">
    <property type="component" value="Unassembled WGS sequence"/>
</dbReference>
<dbReference type="Pfam" id="PF01799">
    <property type="entry name" value="Fer2_2"/>
    <property type="match status" value="1"/>
</dbReference>
<comment type="caution">
    <text evidence="7">The sequence shown here is derived from an EMBL/GenBank/DDBJ whole genome shotgun (WGS) entry which is preliminary data.</text>
</comment>
<dbReference type="PROSITE" id="PS00197">
    <property type="entry name" value="2FE2S_FER_1"/>
    <property type="match status" value="1"/>
</dbReference>
<dbReference type="OrthoDB" id="9806714at2"/>
<dbReference type="GO" id="GO:0016491">
    <property type="term" value="F:oxidoreductase activity"/>
    <property type="evidence" value="ECO:0007669"/>
    <property type="project" value="UniProtKB-KW"/>
</dbReference>
<name>A0A512BSH7_9HYPH</name>
<evidence type="ECO:0000256" key="3">
    <source>
        <dbReference type="ARBA" id="ARBA00023002"/>
    </source>
</evidence>
<gene>
    <name evidence="7" type="ORF">MAE02_25680</name>
</gene>
<organism evidence="7 8">
    <name type="scientific">Microvirga aerophila</name>
    <dbReference type="NCBI Taxonomy" id="670291"/>
    <lineage>
        <taxon>Bacteria</taxon>
        <taxon>Pseudomonadati</taxon>
        <taxon>Pseudomonadota</taxon>
        <taxon>Alphaproteobacteria</taxon>
        <taxon>Hyphomicrobiales</taxon>
        <taxon>Methylobacteriaceae</taxon>
        <taxon>Microvirga</taxon>
    </lineage>
</organism>
<evidence type="ECO:0000313" key="8">
    <source>
        <dbReference type="Proteomes" id="UP000321085"/>
    </source>
</evidence>
<dbReference type="PROSITE" id="PS51085">
    <property type="entry name" value="2FE2S_FER_2"/>
    <property type="match status" value="1"/>
</dbReference>
<dbReference type="CDD" id="cd00207">
    <property type="entry name" value="fer2"/>
    <property type="match status" value="1"/>
</dbReference>
<dbReference type="InterPro" id="IPR012675">
    <property type="entry name" value="Beta-grasp_dom_sf"/>
</dbReference>
<feature type="domain" description="2Fe-2S ferredoxin-type" evidence="6">
    <location>
        <begin position="1"/>
        <end position="76"/>
    </location>
</feature>
<dbReference type="SUPFAM" id="SSF54292">
    <property type="entry name" value="2Fe-2S ferredoxin-like"/>
    <property type="match status" value="1"/>
</dbReference>
<evidence type="ECO:0000256" key="2">
    <source>
        <dbReference type="ARBA" id="ARBA00022723"/>
    </source>
</evidence>
<dbReference type="Gene3D" id="1.10.150.120">
    <property type="entry name" value="[2Fe-2S]-binding domain"/>
    <property type="match status" value="1"/>
</dbReference>
<dbReference type="InterPro" id="IPR002888">
    <property type="entry name" value="2Fe-2S-bd"/>
</dbReference>
<dbReference type="PANTHER" id="PTHR44379:SF6">
    <property type="entry name" value="BLR6046 PROTEIN"/>
    <property type="match status" value="1"/>
</dbReference>
<evidence type="ECO:0000259" key="6">
    <source>
        <dbReference type="PROSITE" id="PS51085"/>
    </source>
</evidence>
<dbReference type="GO" id="GO:0046872">
    <property type="term" value="F:metal ion binding"/>
    <property type="evidence" value="ECO:0007669"/>
    <property type="project" value="UniProtKB-KW"/>
</dbReference>
<evidence type="ECO:0000256" key="5">
    <source>
        <dbReference type="ARBA" id="ARBA00023014"/>
    </source>
</evidence>
<evidence type="ECO:0000256" key="1">
    <source>
        <dbReference type="ARBA" id="ARBA00022714"/>
    </source>
</evidence>
<evidence type="ECO:0000256" key="4">
    <source>
        <dbReference type="ARBA" id="ARBA00023004"/>
    </source>
</evidence>
<dbReference type="GO" id="GO:0051537">
    <property type="term" value="F:2 iron, 2 sulfur cluster binding"/>
    <property type="evidence" value="ECO:0007669"/>
    <property type="project" value="UniProtKB-KW"/>
</dbReference>
<evidence type="ECO:0000313" key="7">
    <source>
        <dbReference type="EMBL" id="GEO14872.1"/>
    </source>
</evidence>
<dbReference type="InterPro" id="IPR036884">
    <property type="entry name" value="2Fe-2S-bd_dom_sf"/>
</dbReference>
<protein>
    <submittedName>
        <fullName evidence="7">Oxidoreductase</fullName>
    </submittedName>
</protein>
<keyword evidence="1" id="KW-0001">2Fe-2S</keyword>
<dbReference type="AlphaFoldDB" id="A0A512BSH7"/>
<keyword evidence="2" id="KW-0479">Metal-binding</keyword>
<keyword evidence="5" id="KW-0411">Iron-sulfur</keyword>
<dbReference type="SUPFAM" id="SSF47741">
    <property type="entry name" value="CO dehydrogenase ISP C-domain like"/>
    <property type="match status" value="1"/>
</dbReference>
<sequence length="151" mass="15974">MVDFSLNGKAVSVDAPDDTFLLYVLVNDLRINGAKYGCGRAQCGACTVLIDGEPVRSCLTATSAAAGRSVTTLEGLRDGEKPGRLQQAFIDEQAAQCGYCSSGMILQAQALLDRNPTPSDGEVRAALDANLCRCGSHNRIVRAVLRAAREV</sequence>
<proteinExistence type="predicted"/>
<dbReference type="Pfam" id="PF00111">
    <property type="entry name" value="Fer2"/>
    <property type="match status" value="1"/>
</dbReference>
<dbReference type="Gene3D" id="3.10.20.30">
    <property type="match status" value="1"/>
</dbReference>
<dbReference type="EMBL" id="BJYU01000031">
    <property type="protein sequence ID" value="GEO14872.1"/>
    <property type="molecule type" value="Genomic_DNA"/>
</dbReference>
<keyword evidence="4" id="KW-0408">Iron</keyword>
<dbReference type="PANTHER" id="PTHR44379">
    <property type="entry name" value="OXIDOREDUCTASE WITH IRON-SULFUR SUBUNIT"/>
    <property type="match status" value="1"/>
</dbReference>
<dbReference type="InterPro" id="IPR001041">
    <property type="entry name" value="2Fe-2S_ferredoxin-type"/>
</dbReference>
<keyword evidence="3" id="KW-0560">Oxidoreductase</keyword>
<accession>A0A512BSH7</accession>
<keyword evidence="8" id="KW-1185">Reference proteome</keyword>
<dbReference type="InterPro" id="IPR006058">
    <property type="entry name" value="2Fe2S_fd_BS"/>
</dbReference>
<dbReference type="InterPro" id="IPR036010">
    <property type="entry name" value="2Fe-2S_ferredoxin-like_sf"/>
</dbReference>